<dbReference type="SUPFAM" id="SSF55073">
    <property type="entry name" value="Nucleotide cyclase"/>
    <property type="match status" value="1"/>
</dbReference>
<feature type="domain" description="GGDEF" evidence="1">
    <location>
        <begin position="336"/>
        <end position="461"/>
    </location>
</feature>
<dbReference type="InterPro" id="IPR043128">
    <property type="entry name" value="Rev_trsase/Diguanyl_cyclase"/>
</dbReference>
<organism evidence="2 3">
    <name type="scientific">Aequitasia blattaphilus</name>
    <dbReference type="NCBI Taxonomy" id="2949332"/>
    <lineage>
        <taxon>Bacteria</taxon>
        <taxon>Bacillati</taxon>
        <taxon>Bacillota</taxon>
        <taxon>Clostridia</taxon>
        <taxon>Lachnospirales</taxon>
        <taxon>Lachnospiraceae</taxon>
        <taxon>Aequitasia</taxon>
    </lineage>
</organism>
<dbReference type="InterPro" id="IPR000160">
    <property type="entry name" value="GGDEF_dom"/>
</dbReference>
<gene>
    <name evidence="2" type="ORF">NK125_10660</name>
</gene>
<dbReference type="PROSITE" id="PS50887">
    <property type="entry name" value="GGDEF"/>
    <property type="match status" value="1"/>
</dbReference>
<dbReference type="CDD" id="cd01949">
    <property type="entry name" value="GGDEF"/>
    <property type="match status" value="1"/>
</dbReference>
<proteinExistence type="predicted"/>
<sequence length="461" mass="53788">MDQSGFTDLMSAFWVSTMEKLNNNVNRMEVITDVIKDVCRYFNFGCSFVYTGDFKKEITLFSSYRAYLNFEHLKTTICLKEELSKEEYREFNRSKRIMYNRNNEVTNLAEKFSTLFNAKNLIAVPIRGSNNELIALIGMADRRVESREGDQDATFAYYILKVLGNYLKVHLSEEEAKGTLNVLNSVINNTGVDVYVVDYHSNEILYANQSAMKQMVHKGNIVGELCYKILFDDKNDVCDYCPKKEIVTKDFKPGKTKIWDMAQSDGTWRRYMSTTFYWIDGRLAQSISSVDITDHVRNKEKLERYSRYDTLTNLKNRHMLLLDCDDGLERLKKEGREGYILFCDFNKFKIINDEYGHDIGDRLLEEVGRYLGSNEKTKDRTYRYGGDEFVVLCFEETEEEAIKIREEIIKKFDGMWNIDGKSFFCSVSVGITSYPKDAKTTSDLINVADLAMYQEKKRKYQ</sequence>
<evidence type="ECO:0000313" key="2">
    <source>
        <dbReference type="EMBL" id="MCP1102878.1"/>
    </source>
</evidence>
<evidence type="ECO:0000313" key="3">
    <source>
        <dbReference type="Proteomes" id="UP001523566"/>
    </source>
</evidence>
<dbReference type="NCBIfam" id="TIGR00254">
    <property type="entry name" value="GGDEF"/>
    <property type="match status" value="1"/>
</dbReference>
<dbReference type="PANTHER" id="PTHR44757:SF2">
    <property type="entry name" value="BIOFILM ARCHITECTURE MAINTENANCE PROTEIN MBAA"/>
    <property type="match status" value="1"/>
</dbReference>
<dbReference type="Proteomes" id="UP001523566">
    <property type="component" value="Unassembled WGS sequence"/>
</dbReference>
<dbReference type="Gene3D" id="3.30.70.270">
    <property type="match status" value="1"/>
</dbReference>
<reference evidence="2 3" key="1">
    <citation type="journal article" date="2022" name="Genome Biol. Evol.">
        <title>Host diet, physiology and behaviors set the stage for Lachnospiraceae cladogenesis.</title>
        <authorList>
            <person name="Vera-Ponce De Leon A."/>
            <person name="Schneider M."/>
            <person name="Jahnes B.C."/>
            <person name="Sadowski V."/>
            <person name="Camuy-Velez L.A."/>
            <person name="Duan J."/>
            <person name="Sabree Z.L."/>
        </authorList>
    </citation>
    <scope>NUCLEOTIDE SEQUENCE [LARGE SCALE GENOMIC DNA]</scope>
    <source>
        <strain evidence="2 3">PAL113</strain>
    </source>
</reference>
<dbReference type="InterPro" id="IPR029787">
    <property type="entry name" value="Nucleotide_cyclase"/>
</dbReference>
<keyword evidence="3" id="KW-1185">Reference proteome</keyword>
<comment type="caution">
    <text evidence="2">The sequence shown here is derived from an EMBL/GenBank/DDBJ whole genome shotgun (WGS) entry which is preliminary data.</text>
</comment>
<name>A0ABT1EAM6_9FIRM</name>
<accession>A0ABT1EAM6</accession>
<dbReference type="Pfam" id="PF00990">
    <property type="entry name" value="GGDEF"/>
    <property type="match status" value="1"/>
</dbReference>
<evidence type="ECO:0000259" key="1">
    <source>
        <dbReference type="PROSITE" id="PS50887"/>
    </source>
</evidence>
<protein>
    <submittedName>
        <fullName evidence="2">GGDEF domain-containing protein</fullName>
    </submittedName>
</protein>
<dbReference type="InterPro" id="IPR052155">
    <property type="entry name" value="Biofilm_reg_signaling"/>
</dbReference>
<dbReference type="EMBL" id="JAMZFW010000015">
    <property type="protein sequence ID" value="MCP1102878.1"/>
    <property type="molecule type" value="Genomic_DNA"/>
</dbReference>
<dbReference type="RefSeq" id="WP_262066665.1">
    <property type="nucleotide sequence ID" value="NZ_JAMXOD010000015.1"/>
</dbReference>
<dbReference type="SMART" id="SM00267">
    <property type="entry name" value="GGDEF"/>
    <property type="match status" value="1"/>
</dbReference>
<dbReference type="PANTHER" id="PTHR44757">
    <property type="entry name" value="DIGUANYLATE CYCLASE DGCP"/>
    <property type="match status" value="1"/>
</dbReference>